<evidence type="ECO:0000313" key="1">
    <source>
        <dbReference type="EMBL" id="HIU46863.1"/>
    </source>
</evidence>
<dbReference type="EMBL" id="DVNK01000039">
    <property type="protein sequence ID" value="HIU46863.1"/>
    <property type="molecule type" value="Genomic_DNA"/>
</dbReference>
<proteinExistence type="predicted"/>
<reference evidence="1" key="1">
    <citation type="submission" date="2020-10" db="EMBL/GenBank/DDBJ databases">
        <authorList>
            <person name="Gilroy R."/>
        </authorList>
    </citation>
    <scope>NUCLEOTIDE SEQUENCE</scope>
    <source>
        <strain evidence="1">ChiSxjej2B14-8506</strain>
    </source>
</reference>
<name>A0A9D1LRR8_9FIRM</name>
<sequence length="101" mass="11609">MTLREMQQEVYQNKLDKGFNVTDVNLEFCLAYGELGEAFEAYCRKNGNVGEELADAMIYILGLGQILGLDMQAEIERKIDINRRRKYALVDGVMRRVQEAD</sequence>
<comment type="caution">
    <text evidence="1">The sequence shown here is derived from an EMBL/GenBank/DDBJ whole genome shotgun (WGS) entry which is preliminary data.</text>
</comment>
<evidence type="ECO:0000313" key="2">
    <source>
        <dbReference type="Proteomes" id="UP000824123"/>
    </source>
</evidence>
<reference evidence="1" key="2">
    <citation type="journal article" date="2021" name="PeerJ">
        <title>Extensive microbial diversity within the chicken gut microbiome revealed by metagenomics and culture.</title>
        <authorList>
            <person name="Gilroy R."/>
            <person name="Ravi A."/>
            <person name="Getino M."/>
            <person name="Pursley I."/>
            <person name="Horton D.L."/>
            <person name="Alikhan N.F."/>
            <person name="Baker D."/>
            <person name="Gharbi K."/>
            <person name="Hall N."/>
            <person name="Watson M."/>
            <person name="Adriaenssens E.M."/>
            <person name="Foster-Nyarko E."/>
            <person name="Jarju S."/>
            <person name="Secka A."/>
            <person name="Antonio M."/>
            <person name="Oren A."/>
            <person name="Chaudhuri R.R."/>
            <person name="La Ragione R."/>
            <person name="Hildebrand F."/>
            <person name="Pallen M.J."/>
        </authorList>
    </citation>
    <scope>NUCLEOTIDE SEQUENCE</scope>
    <source>
        <strain evidence="1">ChiSxjej2B14-8506</strain>
    </source>
</reference>
<organism evidence="1 2">
    <name type="scientific">Candidatus Fimadaptatus faecigallinarum</name>
    <dbReference type="NCBI Taxonomy" id="2840814"/>
    <lineage>
        <taxon>Bacteria</taxon>
        <taxon>Bacillati</taxon>
        <taxon>Bacillota</taxon>
        <taxon>Clostridia</taxon>
        <taxon>Eubacteriales</taxon>
        <taxon>Candidatus Fimadaptatus</taxon>
    </lineage>
</organism>
<accession>A0A9D1LRR8</accession>
<dbReference type="InterPro" id="IPR025984">
    <property type="entry name" value="DCTPP"/>
</dbReference>
<dbReference type="AlphaFoldDB" id="A0A9D1LRR8"/>
<protein>
    <recommendedName>
        <fullName evidence="3">Pyrophosphatase</fullName>
    </recommendedName>
</protein>
<evidence type="ECO:0008006" key="3">
    <source>
        <dbReference type="Google" id="ProtNLM"/>
    </source>
</evidence>
<gene>
    <name evidence="1" type="ORF">IAC59_06355</name>
</gene>
<dbReference type="Proteomes" id="UP000824123">
    <property type="component" value="Unassembled WGS sequence"/>
</dbReference>
<dbReference type="GO" id="GO:0047429">
    <property type="term" value="F:nucleoside triphosphate diphosphatase activity"/>
    <property type="evidence" value="ECO:0007669"/>
    <property type="project" value="InterPro"/>
</dbReference>
<dbReference type="GO" id="GO:0009143">
    <property type="term" value="P:nucleoside triphosphate catabolic process"/>
    <property type="evidence" value="ECO:0007669"/>
    <property type="project" value="InterPro"/>
</dbReference>
<dbReference type="Gene3D" id="1.10.287.1080">
    <property type="entry name" value="MazG-like"/>
    <property type="match status" value="1"/>
</dbReference>
<dbReference type="Pfam" id="PF12643">
    <property type="entry name" value="MazG-like"/>
    <property type="match status" value="1"/>
</dbReference>
<dbReference type="SUPFAM" id="SSF101386">
    <property type="entry name" value="all-alpha NTP pyrophosphatases"/>
    <property type="match status" value="1"/>
</dbReference>